<feature type="domain" description="HMA" evidence="3">
    <location>
        <begin position="2"/>
        <end position="65"/>
    </location>
</feature>
<evidence type="ECO:0000256" key="2">
    <source>
        <dbReference type="SAM" id="MobiDB-lite"/>
    </source>
</evidence>
<feature type="region of interest" description="Disordered" evidence="2">
    <location>
        <begin position="71"/>
        <end position="133"/>
    </location>
</feature>
<accession>A0A199VKP2</accession>
<evidence type="ECO:0000259" key="3">
    <source>
        <dbReference type="PROSITE" id="PS50846"/>
    </source>
</evidence>
<dbReference type="PANTHER" id="PTHR22814:SF320">
    <property type="entry name" value="OS01G0309800 PROTEIN"/>
    <property type="match status" value="1"/>
</dbReference>
<evidence type="ECO:0000256" key="1">
    <source>
        <dbReference type="ARBA" id="ARBA00022723"/>
    </source>
</evidence>
<comment type="caution">
    <text evidence="4">The sequence shown here is derived from an EMBL/GenBank/DDBJ whole genome shotgun (WGS) entry which is preliminary data.</text>
</comment>
<dbReference type="Gene3D" id="3.30.70.100">
    <property type="match status" value="1"/>
</dbReference>
<dbReference type="SUPFAM" id="SSF55008">
    <property type="entry name" value="HMA, heavy metal-associated domain"/>
    <property type="match status" value="1"/>
</dbReference>
<proteinExistence type="predicted"/>
<dbReference type="PANTHER" id="PTHR22814">
    <property type="entry name" value="COPPER TRANSPORT PROTEIN ATOX1-RELATED"/>
    <property type="match status" value="1"/>
</dbReference>
<dbReference type="InterPro" id="IPR006121">
    <property type="entry name" value="HMA_dom"/>
</dbReference>
<name>A0A199VKP2_ANACO</name>
<organism evidence="4 5">
    <name type="scientific">Ananas comosus</name>
    <name type="common">Pineapple</name>
    <name type="synonym">Ananas ananas</name>
    <dbReference type="NCBI Taxonomy" id="4615"/>
    <lineage>
        <taxon>Eukaryota</taxon>
        <taxon>Viridiplantae</taxon>
        <taxon>Streptophyta</taxon>
        <taxon>Embryophyta</taxon>
        <taxon>Tracheophyta</taxon>
        <taxon>Spermatophyta</taxon>
        <taxon>Magnoliopsida</taxon>
        <taxon>Liliopsida</taxon>
        <taxon>Poales</taxon>
        <taxon>Bromeliaceae</taxon>
        <taxon>Bromelioideae</taxon>
        <taxon>Ananas</taxon>
    </lineage>
</organism>
<dbReference type="STRING" id="4615.A0A199VKP2"/>
<dbReference type="Proteomes" id="UP000092600">
    <property type="component" value="Unassembled WGS sequence"/>
</dbReference>
<evidence type="ECO:0000313" key="4">
    <source>
        <dbReference type="EMBL" id="OAY77310.1"/>
    </source>
</evidence>
<dbReference type="PROSITE" id="PS50846">
    <property type="entry name" value="HMA_2"/>
    <property type="match status" value="1"/>
</dbReference>
<dbReference type="CDD" id="cd00371">
    <property type="entry name" value="HMA"/>
    <property type="match status" value="1"/>
</dbReference>
<dbReference type="AlphaFoldDB" id="A0A199VKP2"/>
<gene>
    <name evidence="4" type="ORF">ACMD2_01751</name>
</gene>
<feature type="compositionally biased region" description="Basic and acidic residues" evidence="2">
    <location>
        <begin position="108"/>
        <end position="127"/>
    </location>
</feature>
<feature type="compositionally biased region" description="Pro residues" evidence="2">
    <location>
        <begin position="95"/>
        <end position="107"/>
    </location>
</feature>
<dbReference type="GO" id="GO:0046872">
    <property type="term" value="F:metal ion binding"/>
    <property type="evidence" value="ECO:0007669"/>
    <property type="project" value="UniProtKB-KW"/>
</dbReference>
<keyword evidence="1" id="KW-0479">Metal-binding</keyword>
<sequence>RARVTELHVRMDCNGCVQKIKKALHNIEGVYDVYIDFAQQKITVVGRANPEAIVKAIKKTKKIATVCSHTELPDPAAGKSEQPPPDAAKEQAPPASEPPAETPPASDPPKEPPKEEQKAEPEVKPSPEAEAATPAEVKEVGEIHMVHQYPHGYSGFQHELTPHVFVHSYNSYRPSAYASEYGYLRSPPRDIKYNGGSYGDEHRHYGNGDGSQITSMFTDENPNACRIS</sequence>
<dbReference type="InterPro" id="IPR036163">
    <property type="entry name" value="HMA_dom_sf"/>
</dbReference>
<reference evidence="4 5" key="1">
    <citation type="journal article" date="2016" name="DNA Res.">
        <title>The draft genome of MD-2 pineapple using hybrid error correction of long reads.</title>
        <authorList>
            <person name="Redwan R.M."/>
            <person name="Saidin A."/>
            <person name="Kumar S.V."/>
        </authorList>
    </citation>
    <scope>NUCLEOTIDE SEQUENCE [LARGE SCALE GENOMIC DNA]</scope>
    <source>
        <strain evidence="5">cv. MD2</strain>
        <tissue evidence="4">Leaf</tissue>
    </source>
</reference>
<dbReference type="EMBL" id="LSRQ01001555">
    <property type="protein sequence ID" value="OAY77310.1"/>
    <property type="molecule type" value="Genomic_DNA"/>
</dbReference>
<protein>
    <submittedName>
        <fullName evidence="4">Copper transport protein ATX1</fullName>
    </submittedName>
</protein>
<evidence type="ECO:0000313" key="5">
    <source>
        <dbReference type="Proteomes" id="UP000092600"/>
    </source>
</evidence>
<dbReference type="Pfam" id="PF00403">
    <property type="entry name" value="HMA"/>
    <property type="match status" value="1"/>
</dbReference>
<feature type="non-terminal residue" evidence="4">
    <location>
        <position position="1"/>
    </location>
</feature>